<protein>
    <submittedName>
        <fullName evidence="7">Thiamine pyrophosphate-binding protein</fullName>
    </submittedName>
</protein>
<dbReference type="CDD" id="cd00568">
    <property type="entry name" value="TPP_enzymes"/>
    <property type="match status" value="1"/>
</dbReference>
<dbReference type="GO" id="GO:0003984">
    <property type="term" value="F:acetolactate synthase activity"/>
    <property type="evidence" value="ECO:0007669"/>
    <property type="project" value="TreeGrafter"/>
</dbReference>
<dbReference type="GO" id="GO:0009097">
    <property type="term" value="P:isoleucine biosynthetic process"/>
    <property type="evidence" value="ECO:0007669"/>
    <property type="project" value="TreeGrafter"/>
</dbReference>
<feature type="domain" description="Thiamine pyrophosphate enzyme N-terminal TPP-binding" evidence="6">
    <location>
        <begin position="7"/>
        <end position="121"/>
    </location>
</feature>
<feature type="domain" description="Thiamine pyrophosphate enzyme central" evidence="4">
    <location>
        <begin position="194"/>
        <end position="330"/>
    </location>
</feature>
<dbReference type="RefSeq" id="WP_103116472.1">
    <property type="nucleotide sequence ID" value="NZ_PPFX01000042.1"/>
</dbReference>
<dbReference type="InterPro" id="IPR029035">
    <property type="entry name" value="DHS-like_NAD/FAD-binding_dom"/>
</dbReference>
<gene>
    <name evidence="7" type="ORF">C2E25_14665</name>
</gene>
<dbReference type="PANTHER" id="PTHR18968:SF120">
    <property type="entry name" value="ACETOLACTATE SYNTHASE LARGE SUBUNIT"/>
    <property type="match status" value="1"/>
</dbReference>
<dbReference type="AlphaFoldDB" id="A0A2K2H6W1"/>
<evidence type="ECO:0000313" key="7">
    <source>
        <dbReference type="EMBL" id="PNU19046.1"/>
    </source>
</evidence>
<evidence type="ECO:0000256" key="1">
    <source>
        <dbReference type="ARBA" id="ARBA00007812"/>
    </source>
</evidence>
<dbReference type="GO" id="GO:0030976">
    <property type="term" value="F:thiamine pyrophosphate binding"/>
    <property type="evidence" value="ECO:0007669"/>
    <property type="project" value="InterPro"/>
</dbReference>
<sequence length="550" mass="60292">MTIPRREGGRILVDALKIHQVDTVFCVPGESYLPVLDALHDEQERLRLIVCRQEGGAAFMAEAYGKLTGRPGVCFVTRGPGATNAGIGVHTARQDSTPLVLFVGQVGSRMIEREAFQEIDYRRMFGQMAKWVAQIDRVERIPEMVSHAFHLAVSGRPGPVVLALPEDVLSAVAAVPDCNRYRPVQAHPGPAALRELRERLAAAQRPLLILGGGGWSAEACAAIRRFSEANRLPTLCTFRRQDLYDNRLPNYVGDLGLGVNPRLAERVRQADLLLAVGPRLGETTTGGYRLLDIPCPRQTLIHVHAGAEELGRVYQADLPINAGMAEFAAAVSTLPTVEAPAWQDWLTQAREDYLAHLQPPPARSELDLAAVIEFLNRRLPAEAILTNGAGNYSAWLHRFYQYRGFRTQLAPTSGAMGYGVPAAVAAKLVHPERPVVCLAGDGCFQMNGQELATAVRHRLAIIFLVCNNGMYGTIRMHQERRYPGRVCGTDLANPDFAALARAYGAQGETVDNHETFVAAFERALTLDGPALIELRTDPRAITPNERLERS</sequence>
<dbReference type="GO" id="GO:0000287">
    <property type="term" value="F:magnesium ion binding"/>
    <property type="evidence" value="ECO:0007669"/>
    <property type="project" value="InterPro"/>
</dbReference>
<dbReference type="NCBIfam" id="NF006052">
    <property type="entry name" value="PRK08199.1"/>
    <property type="match status" value="1"/>
</dbReference>
<comment type="caution">
    <text evidence="7">The sequence shown here is derived from an EMBL/GenBank/DDBJ whole genome shotgun (WGS) entry which is preliminary data.</text>
</comment>
<evidence type="ECO:0000313" key="8">
    <source>
        <dbReference type="Proteomes" id="UP000236340"/>
    </source>
</evidence>
<dbReference type="Proteomes" id="UP000236340">
    <property type="component" value="Unassembled WGS sequence"/>
</dbReference>
<dbReference type="Gene3D" id="3.40.50.1220">
    <property type="entry name" value="TPP-binding domain"/>
    <property type="match status" value="1"/>
</dbReference>
<dbReference type="Pfam" id="PF02775">
    <property type="entry name" value="TPP_enzyme_C"/>
    <property type="match status" value="1"/>
</dbReference>
<evidence type="ECO:0000259" key="5">
    <source>
        <dbReference type="Pfam" id="PF02775"/>
    </source>
</evidence>
<evidence type="ECO:0000259" key="6">
    <source>
        <dbReference type="Pfam" id="PF02776"/>
    </source>
</evidence>
<evidence type="ECO:0000256" key="2">
    <source>
        <dbReference type="ARBA" id="ARBA00023052"/>
    </source>
</evidence>
<proteinExistence type="inferred from homology"/>
<dbReference type="InterPro" id="IPR045229">
    <property type="entry name" value="TPP_enz"/>
</dbReference>
<evidence type="ECO:0000256" key="3">
    <source>
        <dbReference type="RuleBase" id="RU362132"/>
    </source>
</evidence>
<dbReference type="InterPro" id="IPR029061">
    <property type="entry name" value="THDP-binding"/>
</dbReference>
<dbReference type="EMBL" id="PPFX01000042">
    <property type="protein sequence ID" value="PNU19046.1"/>
    <property type="molecule type" value="Genomic_DNA"/>
</dbReference>
<dbReference type="InterPro" id="IPR012000">
    <property type="entry name" value="Thiamin_PyroP_enz_cen_dom"/>
</dbReference>
<organism evidence="7 8">
    <name type="scientific">Geothermobacter hydrogeniphilus</name>
    <dbReference type="NCBI Taxonomy" id="1969733"/>
    <lineage>
        <taxon>Bacteria</taxon>
        <taxon>Pseudomonadati</taxon>
        <taxon>Thermodesulfobacteriota</taxon>
        <taxon>Desulfuromonadia</taxon>
        <taxon>Desulfuromonadales</taxon>
        <taxon>Geothermobacteraceae</taxon>
        <taxon>Geothermobacter</taxon>
    </lineage>
</organism>
<dbReference type="GO" id="GO:0005948">
    <property type="term" value="C:acetolactate synthase complex"/>
    <property type="evidence" value="ECO:0007669"/>
    <property type="project" value="TreeGrafter"/>
</dbReference>
<dbReference type="Pfam" id="PF02776">
    <property type="entry name" value="TPP_enzyme_N"/>
    <property type="match status" value="1"/>
</dbReference>
<name>A0A2K2H6W1_9BACT</name>
<dbReference type="PROSITE" id="PS00187">
    <property type="entry name" value="TPP_ENZYMES"/>
    <property type="match status" value="1"/>
</dbReference>
<dbReference type="Gene3D" id="3.40.50.970">
    <property type="match status" value="2"/>
</dbReference>
<dbReference type="InterPro" id="IPR012001">
    <property type="entry name" value="Thiamin_PyroP_enz_TPP-bd_dom"/>
</dbReference>
<dbReference type="GO" id="GO:0050660">
    <property type="term" value="F:flavin adenine dinucleotide binding"/>
    <property type="evidence" value="ECO:0007669"/>
    <property type="project" value="TreeGrafter"/>
</dbReference>
<dbReference type="Pfam" id="PF00205">
    <property type="entry name" value="TPP_enzyme_M"/>
    <property type="match status" value="1"/>
</dbReference>
<dbReference type="SUPFAM" id="SSF52467">
    <property type="entry name" value="DHS-like NAD/FAD-binding domain"/>
    <property type="match status" value="1"/>
</dbReference>
<dbReference type="InterPro" id="IPR011766">
    <property type="entry name" value="TPP_enzyme_TPP-bd"/>
</dbReference>
<accession>A0A2K2H6W1</accession>
<evidence type="ECO:0000259" key="4">
    <source>
        <dbReference type="Pfam" id="PF00205"/>
    </source>
</evidence>
<dbReference type="SUPFAM" id="SSF52518">
    <property type="entry name" value="Thiamin diphosphate-binding fold (THDP-binding)"/>
    <property type="match status" value="2"/>
</dbReference>
<keyword evidence="2 3" id="KW-0786">Thiamine pyrophosphate</keyword>
<dbReference type="PANTHER" id="PTHR18968">
    <property type="entry name" value="THIAMINE PYROPHOSPHATE ENZYMES"/>
    <property type="match status" value="1"/>
</dbReference>
<dbReference type="OrthoDB" id="2254214at2"/>
<dbReference type="CDD" id="cd07035">
    <property type="entry name" value="TPP_PYR_POX_like"/>
    <property type="match status" value="1"/>
</dbReference>
<dbReference type="GO" id="GO:0009099">
    <property type="term" value="P:L-valine biosynthetic process"/>
    <property type="evidence" value="ECO:0007669"/>
    <property type="project" value="TreeGrafter"/>
</dbReference>
<reference evidence="7 8" key="1">
    <citation type="journal article" date="2018" name="Genome Announc.">
        <title>Genome Sequence of Geothermobacter sp. HR-1 Iron Reducer from the Loihi Seamount.</title>
        <authorList>
            <person name="Smith H."/>
            <person name="Abuyen K."/>
            <person name="Tremblay J."/>
            <person name="Savalia P."/>
            <person name="Perez-Rodriguez I."/>
            <person name="Emerson D."/>
            <person name="Tully B."/>
            <person name="Amend J."/>
        </authorList>
    </citation>
    <scope>NUCLEOTIDE SEQUENCE [LARGE SCALE GENOMIC DNA]</scope>
    <source>
        <strain evidence="7 8">HR-1</strain>
    </source>
</reference>
<feature type="domain" description="Thiamine pyrophosphate enzyme TPP-binding" evidence="5">
    <location>
        <begin position="388"/>
        <end position="533"/>
    </location>
</feature>
<dbReference type="InterPro" id="IPR000399">
    <property type="entry name" value="TPP-bd_CS"/>
</dbReference>
<comment type="similarity">
    <text evidence="1 3">Belongs to the TPP enzyme family.</text>
</comment>
<dbReference type="FunFam" id="3.40.50.970:FF:000007">
    <property type="entry name" value="Acetolactate synthase"/>
    <property type="match status" value="1"/>
</dbReference>